<evidence type="ECO:0000313" key="6">
    <source>
        <dbReference type="Ensembl" id="ENSSPAP00000030358.1"/>
    </source>
</evidence>
<evidence type="ECO:0000256" key="1">
    <source>
        <dbReference type="ARBA" id="ARBA00004141"/>
    </source>
</evidence>
<dbReference type="Pfam" id="PF07690">
    <property type="entry name" value="MFS_1"/>
    <property type="match status" value="1"/>
</dbReference>
<feature type="transmembrane region" description="Helical" evidence="5">
    <location>
        <begin position="372"/>
        <end position="389"/>
    </location>
</feature>
<keyword evidence="3 5" id="KW-1133">Transmembrane helix</keyword>
<keyword evidence="2 5" id="KW-0812">Transmembrane</keyword>
<evidence type="ECO:0000256" key="5">
    <source>
        <dbReference type="SAM" id="Phobius"/>
    </source>
</evidence>
<evidence type="ECO:0000256" key="3">
    <source>
        <dbReference type="ARBA" id="ARBA00022989"/>
    </source>
</evidence>
<reference evidence="6" key="1">
    <citation type="submission" date="2023-09" db="UniProtKB">
        <authorList>
            <consortium name="Ensembl"/>
        </authorList>
    </citation>
    <scope>IDENTIFICATION</scope>
</reference>
<feature type="transmembrane region" description="Helical" evidence="5">
    <location>
        <begin position="20"/>
        <end position="42"/>
    </location>
</feature>
<name>A0A3B5BA24_9TELE</name>
<dbReference type="InterPro" id="IPR011701">
    <property type="entry name" value="MFS"/>
</dbReference>
<comment type="subcellular location">
    <subcellularLocation>
        <location evidence="1">Membrane</location>
        <topology evidence="1">Multi-pass membrane protein</topology>
    </subcellularLocation>
</comment>
<evidence type="ECO:0000256" key="2">
    <source>
        <dbReference type="ARBA" id="ARBA00022692"/>
    </source>
</evidence>
<dbReference type="SUPFAM" id="SSF103473">
    <property type="entry name" value="MFS general substrate transporter"/>
    <property type="match status" value="1"/>
</dbReference>
<dbReference type="Ensembl" id="ENSSPAT00000030851.1">
    <property type="protein sequence ID" value="ENSSPAP00000030358.1"/>
    <property type="gene ID" value="ENSSPAG00000022786.1"/>
</dbReference>
<feature type="transmembrane region" description="Helical" evidence="5">
    <location>
        <begin position="138"/>
        <end position="157"/>
    </location>
</feature>
<organism evidence="6">
    <name type="scientific">Stegastes partitus</name>
    <name type="common">bicolor damselfish</name>
    <dbReference type="NCBI Taxonomy" id="144197"/>
    <lineage>
        <taxon>Eukaryota</taxon>
        <taxon>Metazoa</taxon>
        <taxon>Chordata</taxon>
        <taxon>Craniata</taxon>
        <taxon>Vertebrata</taxon>
        <taxon>Euteleostomi</taxon>
        <taxon>Actinopterygii</taxon>
        <taxon>Neopterygii</taxon>
        <taxon>Teleostei</taxon>
        <taxon>Neoteleostei</taxon>
        <taxon>Acanthomorphata</taxon>
        <taxon>Ovalentaria</taxon>
        <taxon>Pomacentridae</taxon>
        <taxon>Stegastes</taxon>
    </lineage>
</organism>
<feature type="transmembrane region" description="Helical" evidence="5">
    <location>
        <begin position="222"/>
        <end position="246"/>
    </location>
</feature>
<dbReference type="InterPro" id="IPR036259">
    <property type="entry name" value="MFS_trans_sf"/>
</dbReference>
<keyword evidence="4 5" id="KW-0472">Membrane</keyword>
<feature type="transmembrane region" description="Helical" evidence="5">
    <location>
        <begin position="308"/>
        <end position="335"/>
    </location>
</feature>
<dbReference type="PANTHER" id="PTHR24064">
    <property type="entry name" value="SOLUTE CARRIER FAMILY 22 MEMBER"/>
    <property type="match status" value="1"/>
</dbReference>
<feature type="transmembrane region" description="Helical" evidence="5">
    <location>
        <begin position="169"/>
        <end position="202"/>
    </location>
</feature>
<sequence length="412" mass="45881">MVEFGEILKLIGDFGLFQKLITFGLALPHFLMPVLFCSVIFIESDPERHCNTDWILSAGPNLTTEEQLNLTLPREEDGSFGRCRMFVPVNWDIDAIRGYGLNETTRCLNGWVYGNMLYENTIVTDFDLVCDRSNMAEVVQTVFMAGLLVGSLVFGPVAESYGRKRTTQLPAALLAVFVLVVGVSPNLYIYLVAQFVVAAALGGYRMNSTVLATEWIGVSKRSIASCLNQMFAGLGQCLLAGLVYGVRDWRKAQYILAGAQAFVWIPESARWLLGQGRTEEAKTLIYKVAAINKKEIPENLMNESSQRYLNLICSCLAMLRCCLNLGYFCLVLNVGKFGLSIFLVQFLFGISEVPAHLLCIVFLEIFGRKKSLISTLLTGGFVCLLTLAFPQGEPPHFNIHFLRINLSECRQV</sequence>
<dbReference type="Gene3D" id="1.20.1250.20">
    <property type="entry name" value="MFS general substrate transporter like domains"/>
    <property type="match status" value="1"/>
</dbReference>
<dbReference type="GeneTree" id="ENSGT00940000154607"/>
<feature type="transmembrane region" description="Helical" evidence="5">
    <location>
        <begin position="341"/>
        <end position="365"/>
    </location>
</feature>
<dbReference type="GO" id="GO:0016020">
    <property type="term" value="C:membrane"/>
    <property type="evidence" value="ECO:0007669"/>
    <property type="project" value="UniProtKB-SubCell"/>
</dbReference>
<proteinExistence type="predicted"/>
<accession>A0A3B5BA24</accession>
<dbReference type="AlphaFoldDB" id="A0A3B5BA24"/>
<evidence type="ECO:0000256" key="4">
    <source>
        <dbReference type="ARBA" id="ARBA00023136"/>
    </source>
</evidence>
<protein>
    <submittedName>
        <fullName evidence="6">Solute carrier family 22 member 13-like</fullName>
    </submittedName>
</protein>
<dbReference type="GO" id="GO:0022857">
    <property type="term" value="F:transmembrane transporter activity"/>
    <property type="evidence" value="ECO:0007669"/>
    <property type="project" value="InterPro"/>
</dbReference>